<feature type="transmembrane region" description="Helical" evidence="2">
    <location>
        <begin position="651"/>
        <end position="673"/>
    </location>
</feature>
<name>A0A6A4GNE0_9AGAR</name>
<dbReference type="PANTHER" id="PTHR21535">
    <property type="entry name" value="MAGNESIUM AND COBALT TRANSPORT PROTEIN/MITOCHONDRIAL IMPORT INNER MEMBRANE TRANSLOCASE SUBUNIT TIM8"/>
    <property type="match status" value="1"/>
</dbReference>
<sequence length="679" mass="74753">MSSSGVLSSSPVSTRGVSPARRRGSSSVSVDESSENRPRLSPTLARSYDPHDPQVRERQQTLDMDMAMHLSKARRDTANISPTIPHKEMQSETQESAAQAALSSREQREIDIAQGPEEADDLESIRTKRPHSVDLRDLLPQSHDPSLLVSLNGVQHPSVDDPSASAFGTLPTYQANIPQSSFNFAPMEAFAASEKVTLGISSPSSTTKFSVPPPRNQHPTDDVFLPRQTSPVSSPDAVSIPAAFSSDAADSDVPAASSSTSIRQRKLSQSNPHPRSHRKGIGGKLALFENIHGGPGRIPFSLGPGGNASTIGAPITSDSPYFENGSPSLTRPATVPATQFPSLNTGHDRPYRFSFYSNALSSTIHARSLSELPADGQTFEDLFAGVFGIHPLTTEDIQMEETREKIELFRNYYLVCFRSFDQDSYSPTYLEPLNMYIIVFREGTLSFHFRPTPHPSSVRRRIKQLKDYISVTSDWISYALIDDITDAFGPLIQSIEYEVDSIDELVLILKDSAEQSDMLRRIGTCRKKVMGLLRLMGNKADVVKGLAKRCNENWQVAPTSDIGLYLSDIQDHLITMTQSLNHYEKILSRSHSNYLAQISIEMTEANNQINDVLSKLTALGTVLIPMNLVTGEISISFHCTSPNMFFDVGGYAWFISIIASLAVFAVIGGYTTYRLMSKR</sequence>
<dbReference type="PANTHER" id="PTHR21535:SF51">
    <property type="entry name" value="MANGANESE RESISTANCE PROTEIN MNR2"/>
    <property type="match status" value="1"/>
</dbReference>
<dbReference type="InterPro" id="IPR045861">
    <property type="entry name" value="CorA_cytoplasmic_dom"/>
</dbReference>
<accession>A0A6A4GNE0</accession>
<keyword evidence="2" id="KW-0472">Membrane</keyword>
<keyword evidence="4" id="KW-1185">Reference proteome</keyword>
<dbReference type="AlphaFoldDB" id="A0A6A4GNE0"/>
<gene>
    <name evidence="3" type="ORF">BT96DRAFT_960524</name>
</gene>
<protein>
    <submittedName>
        <fullName evidence="3">Cora-domain-containing protein</fullName>
    </submittedName>
</protein>
<dbReference type="GO" id="GO:0010961">
    <property type="term" value="P:intracellular magnesium ion homeostasis"/>
    <property type="evidence" value="ECO:0007669"/>
    <property type="project" value="TreeGrafter"/>
</dbReference>
<dbReference type="SUPFAM" id="SSF143865">
    <property type="entry name" value="CorA soluble domain-like"/>
    <property type="match status" value="1"/>
</dbReference>
<dbReference type="InterPro" id="IPR044089">
    <property type="entry name" value="Alr1-like"/>
</dbReference>
<dbReference type="Gene3D" id="3.30.460.20">
    <property type="entry name" value="CorA soluble domain-like"/>
    <property type="match status" value="1"/>
</dbReference>
<feature type="compositionally biased region" description="Low complexity" evidence="1">
    <location>
        <begin position="242"/>
        <end position="261"/>
    </location>
</feature>
<dbReference type="EMBL" id="ML769849">
    <property type="protein sequence ID" value="KAE9386777.1"/>
    <property type="molecule type" value="Genomic_DNA"/>
</dbReference>
<evidence type="ECO:0000256" key="1">
    <source>
        <dbReference type="SAM" id="MobiDB-lite"/>
    </source>
</evidence>
<dbReference type="Proteomes" id="UP000799118">
    <property type="component" value="Unassembled WGS sequence"/>
</dbReference>
<dbReference type="Gene3D" id="1.20.58.340">
    <property type="entry name" value="Magnesium transport protein CorA, transmembrane region"/>
    <property type="match status" value="2"/>
</dbReference>
<dbReference type="CDD" id="cd12829">
    <property type="entry name" value="Alr1p-like"/>
    <property type="match status" value="1"/>
</dbReference>
<dbReference type="GO" id="GO:0015095">
    <property type="term" value="F:magnesium ion transmembrane transporter activity"/>
    <property type="evidence" value="ECO:0007669"/>
    <property type="project" value="InterPro"/>
</dbReference>
<evidence type="ECO:0000256" key="2">
    <source>
        <dbReference type="SAM" id="Phobius"/>
    </source>
</evidence>
<proteinExistence type="predicted"/>
<feature type="region of interest" description="Disordered" evidence="1">
    <location>
        <begin position="1"/>
        <end position="106"/>
    </location>
</feature>
<dbReference type="OrthoDB" id="29879at2759"/>
<dbReference type="GO" id="GO:0016020">
    <property type="term" value="C:membrane"/>
    <property type="evidence" value="ECO:0007669"/>
    <property type="project" value="InterPro"/>
</dbReference>
<feature type="region of interest" description="Disordered" evidence="1">
    <location>
        <begin position="201"/>
        <end position="280"/>
    </location>
</feature>
<dbReference type="FunFam" id="1.20.58.340:FF:000006">
    <property type="entry name" value="CorA family metal ion transporter"/>
    <property type="match status" value="1"/>
</dbReference>
<evidence type="ECO:0000313" key="4">
    <source>
        <dbReference type="Proteomes" id="UP000799118"/>
    </source>
</evidence>
<keyword evidence="2" id="KW-0812">Transmembrane</keyword>
<evidence type="ECO:0000313" key="3">
    <source>
        <dbReference type="EMBL" id="KAE9386777.1"/>
    </source>
</evidence>
<feature type="compositionally biased region" description="Low complexity" evidence="1">
    <location>
        <begin position="1"/>
        <end position="31"/>
    </location>
</feature>
<feature type="compositionally biased region" description="Basic and acidic residues" evidence="1">
    <location>
        <begin position="48"/>
        <end position="60"/>
    </location>
</feature>
<feature type="compositionally biased region" description="Low complexity" evidence="1">
    <location>
        <begin position="91"/>
        <end position="104"/>
    </location>
</feature>
<dbReference type="InterPro" id="IPR002523">
    <property type="entry name" value="MgTranspt_CorA/ZnTranspt_ZntB"/>
</dbReference>
<dbReference type="Pfam" id="PF01544">
    <property type="entry name" value="CorA"/>
    <property type="match status" value="1"/>
</dbReference>
<keyword evidence="2" id="KW-1133">Transmembrane helix</keyword>
<reference evidence="3" key="1">
    <citation type="journal article" date="2019" name="Environ. Microbiol.">
        <title>Fungal ecological strategies reflected in gene transcription - a case study of two litter decomposers.</title>
        <authorList>
            <person name="Barbi F."/>
            <person name="Kohler A."/>
            <person name="Barry K."/>
            <person name="Baskaran P."/>
            <person name="Daum C."/>
            <person name="Fauchery L."/>
            <person name="Ihrmark K."/>
            <person name="Kuo A."/>
            <person name="LaButti K."/>
            <person name="Lipzen A."/>
            <person name="Morin E."/>
            <person name="Grigoriev I.V."/>
            <person name="Henrissat B."/>
            <person name="Lindahl B."/>
            <person name="Martin F."/>
        </authorList>
    </citation>
    <scope>NUCLEOTIDE SEQUENCE</scope>
    <source>
        <strain evidence="3">JB14</strain>
    </source>
</reference>
<organism evidence="3 4">
    <name type="scientific">Gymnopus androsaceus JB14</name>
    <dbReference type="NCBI Taxonomy" id="1447944"/>
    <lineage>
        <taxon>Eukaryota</taxon>
        <taxon>Fungi</taxon>
        <taxon>Dikarya</taxon>
        <taxon>Basidiomycota</taxon>
        <taxon>Agaricomycotina</taxon>
        <taxon>Agaricomycetes</taxon>
        <taxon>Agaricomycetidae</taxon>
        <taxon>Agaricales</taxon>
        <taxon>Marasmiineae</taxon>
        <taxon>Omphalotaceae</taxon>
        <taxon>Gymnopus</taxon>
    </lineage>
</organism>